<evidence type="ECO:0000256" key="7">
    <source>
        <dbReference type="ARBA" id="ARBA00023004"/>
    </source>
</evidence>
<evidence type="ECO:0000256" key="4">
    <source>
        <dbReference type="ARBA" id="ARBA00022797"/>
    </source>
</evidence>
<dbReference type="CDD" id="cd07252">
    <property type="entry name" value="BphC1-RGP6_N_like"/>
    <property type="match status" value="1"/>
</dbReference>
<dbReference type="InterPro" id="IPR037523">
    <property type="entry name" value="VOC_core"/>
</dbReference>
<comment type="cofactor">
    <cofactor evidence="1 8">
        <name>Fe(2+)</name>
        <dbReference type="ChEBI" id="CHEBI:29033"/>
    </cofactor>
</comment>
<evidence type="ECO:0000313" key="11">
    <source>
        <dbReference type="Proteomes" id="UP000323380"/>
    </source>
</evidence>
<dbReference type="STRING" id="1220554.GCA_001552135_07733"/>
<name>A0A5D0NHT6_9ACTN</name>
<dbReference type="EMBL" id="VSFG01000005">
    <property type="protein sequence ID" value="TYB43997.1"/>
    <property type="molecule type" value="Genomic_DNA"/>
</dbReference>
<dbReference type="InterPro" id="IPR004360">
    <property type="entry name" value="Glyas_Fos-R_dOase_dom"/>
</dbReference>
<dbReference type="GO" id="GO:0051213">
    <property type="term" value="F:dioxygenase activity"/>
    <property type="evidence" value="ECO:0007669"/>
    <property type="project" value="UniProtKB-KW"/>
</dbReference>
<organism evidence="10 11">
    <name type="scientific">Actinomadura chibensis</name>
    <dbReference type="NCBI Taxonomy" id="392828"/>
    <lineage>
        <taxon>Bacteria</taxon>
        <taxon>Bacillati</taxon>
        <taxon>Actinomycetota</taxon>
        <taxon>Actinomycetes</taxon>
        <taxon>Streptosporangiales</taxon>
        <taxon>Thermomonosporaceae</taxon>
        <taxon>Actinomadura</taxon>
    </lineage>
</organism>
<reference evidence="10 11" key="1">
    <citation type="submission" date="2019-08" db="EMBL/GenBank/DDBJ databases">
        <title>Actinomadura sp. nov. CYP1-5 isolated from mountain soil.</title>
        <authorList>
            <person name="Songsumanus A."/>
            <person name="Kuncharoen N."/>
            <person name="Kudo T."/>
            <person name="Yuki M."/>
            <person name="Igarashi Y."/>
            <person name="Tanasupawat S."/>
        </authorList>
    </citation>
    <scope>NUCLEOTIDE SEQUENCE [LARGE SCALE GENOMIC DNA]</scope>
    <source>
        <strain evidence="10 11">JCM 14158</strain>
    </source>
</reference>
<dbReference type="Pfam" id="PF00903">
    <property type="entry name" value="Glyoxalase"/>
    <property type="match status" value="1"/>
</dbReference>
<evidence type="ECO:0000256" key="5">
    <source>
        <dbReference type="ARBA" id="ARBA00022964"/>
    </source>
</evidence>
<keyword evidence="5 8" id="KW-0223">Dioxygenase</keyword>
<keyword evidence="7 8" id="KW-0408">Iron</keyword>
<dbReference type="InterPro" id="IPR029068">
    <property type="entry name" value="Glyas_Bleomycin-R_OHBP_Dase"/>
</dbReference>
<evidence type="ECO:0000256" key="2">
    <source>
        <dbReference type="ARBA" id="ARBA00008784"/>
    </source>
</evidence>
<comment type="similarity">
    <text evidence="2 8">Belongs to the extradiol ring-cleavage dioxygenase family.</text>
</comment>
<evidence type="ECO:0000256" key="8">
    <source>
        <dbReference type="RuleBase" id="RU000683"/>
    </source>
</evidence>
<dbReference type="Proteomes" id="UP000323380">
    <property type="component" value="Unassembled WGS sequence"/>
</dbReference>
<protein>
    <submittedName>
        <fullName evidence="10">2,3-dihydroxybiphenyl 1,2-dioxygenase</fullName>
    </submittedName>
</protein>
<proteinExistence type="inferred from homology"/>
<keyword evidence="3" id="KW-0479">Metal-binding</keyword>
<dbReference type="RefSeq" id="WP_067904207.1">
    <property type="nucleotide sequence ID" value="NZ_VSFG01000005.1"/>
</dbReference>
<sequence>MRVKALSHLAVNARDLDAWEEFATAVLGLAPVRDGDRLKLRLDERSYRLDLRAAAEDAPAWLGWEVATAADLLECRIALEEAGVTVERGTTAETADREVIDLLRFTDPDGLRHEVCLGASVAAEPVAFSRPGVGFVTGELGLGHVALGVTDLAKAVDFFCGVLGFRVTDVMPDAFSFLRCNARHHSAALMQWQRGELHHVLLQALDLEQVGRSLDEAMKRGLVTKTLGRHAIDDLVSFYARTPSGWEMEIGFGGMRVGPDWAVRRVGRPFSSWGHRPVTG</sequence>
<evidence type="ECO:0000313" key="10">
    <source>
        <dbReference type="EMBL" id="TYB43997.1"/>
    </source>
</evidence>
<comment type="caution">
    <text evidence="10">The sequence shown here is derived from an EMBL/GenBank/DDBJ whole genome shotgun (WGS) entry which is preliminary data.</text>
</comment>
<dbReference type="GO" id="GO:0008198">
    <property type="term" value="F:ferrous iron binding"/>
    <property type="evidence" value="ECO:0007669"/>
    <property type="project" value="InterPro"/>
</dbReference>
<evidence type="ECO:0000256" key="3">
    <source>
        <dbReference type="ARBA" id="ARBA00022723"/>
    </source>
</evidence>
<keyword evidence="4 8" id="KW-0058">Aromatic hydrocarbons catabolism</keyword>
<keyword evidence="6 8" id="KW-0560">Oxidoreductase</keyword>
<dbReference type="PROSITE" id="PS00082">
    <property type="entry name" value="EXTRADIOL_DIOXYGENAS"/>
    <property type="match status" value="1"/>
</dbReference>
<dbReference type="Gene3D" id="3.10.180.10">
    <property type="entry name" value="2,3-Dihydroxybiphenyl 1,2-Dioxygenase, domain 1"/>
    <property type="match status" value="2"/>
</dbReference>
<evidence type="ECO:0000256" key="1">
    <source>
        <dbReference type="ARBA" id="ARBA00001954"/>
    </source>
</evidence>
<dbReference type="InterPro" id="IPR000486">
    <property type="entry name" value="Xdiol_ring_cleave_dOase_1/2"/>
</dbReference>
<evidence type="ECO:0000259" key="9">
    <source>
        <dbReference type="PROSITE" id="PS51819"/>
    </source>
</evidence>
<dbReference type="AlphaFoldDB" id="A0A5D0NHT6"/>
<evidence type="ECO:0000256" key="6">
    <source>
        <dbReference type="ARBA" id="ARBA00023002"/>
    </source>
</evidence>
<feature type="domain" description="VOC" evidence="9">
    <location>
        <begin position="5"/>
        <end position="118"/>
    </location>
</feature>
<gene>
    <name evidence="10" type="ORF">FXF69_23840</name>
</gene>
<dbReference type="PROSITE" id="PS51819">
    <property type="entry name" value="VOC"/>
    <property type="match status" value="2"/>
</dbReference>
<dbReference type="Pfam" id="PF22632">
    <property type="entry name" value="BphC_D1"/>
    <property type="match status" value="1"/>
</dbReference>
<dbReference type="SUPFAM" id="SSF54593">
    <property type="entry name" value="Glyoxalase/Bleomycin resistance protein/Dihydroxybiphenyl dioxygenase"/>
    <property type="match status" value="1"/>
</dbReference>
<feature type="domain" description="VOC" evidence="9">
    <location>
        <begin position="141"/>
        <end position="253"/>
    </location>
</feature>
<accession>A0A5D0NHT6</accession>
<keyword evidence="11" id="KW-1185">Reference proteome</keyword>